<dbReference type="RefSeq" id="XP_033524169.1">
    <property type="nucleotide sequence ID" value="XM_033666651.1"/>
</dbReference>
<feature type="compositionally biased region" description="Basic residues" evidence="1">
    <location>
        <begin position="111"/>
        <end position="124"/>
    </location>
</feature>
<dbReference type="Proteomes" id="UP000799771">
    <property type="component" value="Unassembled WGS sequence"/>
</dbReference>
<dbReference type="GeneID" id="54407083"/>
<protein>
    <submittedName>
        <fullName evidence="2">Uncharacterized protein</fullName>
    </submittedName>
</protein>
<accession>A0A6A6AD08</accession>
<feature type="region of interest" description="Disordered" evidence="1">
    <location>
        <begin position="198"/>
        <end position="244"/>
    </location>
</feature>
<sequence>MAPRKPAPPSSPSETTLTEINATDLSLLGAQLHPPAPTAPIRATPHDLRVATAVEIEAGPSKKRPRTPGYYESDEEGFPDDAAGGERAEDLGRGKRVRKPAATTGAGPVKKAVKKTTKRRAKKRGGPEGEDLSDDEDEDSEGEKLVKKPAKKSGKKTPAQEVGDGVSPATMRREIAGLVGQSLRVAVTFAQFLRDRGDVEDGQEEEAEQMERDVTTAIRNRKRKAEVREEEKVVKKRAPATRKR</sequence>
<feature type="compositionally biased region" description="Basic and acidic residues" evidence="1">
    <location>
        <begin position="84"/>
        <end position="93"/>
    </location>
</feature>
<evidence type="ECO:0000313" key="2">
    <source>
        <dbReference type="EMBL" id="KAF2129782.1"/>
    </source>
</evidence>
<organism evidence="2 3">
    <name type="scientific">Dothidotthia symphoricarpi CBS 119687</name>
    <dbReference type="NCBI Taxonomy" id="1392245"/>
    <lineage>
        <taxon>Eukaryota</taxon>
        <taxon>Fungi</taxon>
        <taxon>Dikarya</taxon>
        <taxon>Ascomycota</taxon>
        <taxon>Pezizomycotina</taxon>
        <taxon>Dothideomycetes</taxon>
        <taxon>Pleosporomycetidae</taxon>
        <taxon>Pleosporales</taxon>
        <taxon>Dothidotthiaceae</taxon>
        <taxon>Dothidotthia</taxon>
    </lineage>
</organism>
<feature type="compositionally biased region" description="Basic residues" evidence="1">
    <location>
        <begin position="234"/>
        <end position="244"/>
    </location>
</feature>
<keyword evidence="3" id="KW-1185">Reference proteome</keyword>
<proteinExistence type="predicted"/>
<evidence type="ECO:0000313" key="3">
    <source>
        <dbReference type="Proteomes" id="UP000799771"/>
    </source>
</evidence>
<dbReference type="AlphaFoldDB" id="A0A6A6AD08"/>
<evidence type="ECO:0000256" key="1">
    <source>
        <dbReference type="SAM" id="MobiDB-lite"/>
    </source>
</evidence>
<feature type="compositionally biased region" description="Acidic residues" evidence="1">
    <location>
        <begin position="128"/>
        <end position="141"/>
    </location>
</feature>
<feature type="region of interest" description="Disordered" evidence="1">
    <location>
        <begin position="22"/>
        <end position="168"/>
    </location>
</feature>
<dbReference type="EMBL" id="ML977505">
    <property type="protein sequence ID" value="KAF2129782.1"/>
    <property type="molecule type" value="Genomic_DNA"/>
</dbReference>
<name>A0A6A6AD08_9PLEO</name>
<reference evidence="2" key="1">
    <citation type="journal article" date="2020" name="Stud. Mycol.">
        <title>101 Dothideomycetes genomes: a test case for predicting lifestyles and emergence of pathogens.</title>
        <authorList>
            <person name="Haridas S."/>
            <person name="Albert R."/>
            <person name="Binder M."/>
            <person name="Bloem J."/>
            <person name="Labutti K."/>
            <person name="Salamov A."/>
            <person name="Andreopoulos B."/>
            <person name="Baker S."/>
            <person name="Barry K."/>
            <person name="Bills G."/>
            <person name="Bluhm B."/>
            <person name="Cannon C."/>
            <person name="Castanera R."/>
            <person name="Culley D."/>
            <person name="Daum C."/>
            <person name="Ezra D."/>
            <person name="Gonzalez J."/>
            <person name="Henrissat B."/>
            <person name="Kuo A."/>
            <person name="Liang C."/>
            <person name="Lipzen A."/>
            <person name="Lutzoni F."/>
            <person name="Magnuson J."/>
            <person name="Mondo S."/>
            <person name="Nolan M."/>
            <person name="Ohm R."/>
            <person name="Pangilinan J."/>
            <person name="Park H.-J."/>
            <person name="Ramirez L."/>
            <person name="Alfaro M."/>
            <person name="Sun H."/>
            <person name="Tritt A."/>
            <person name="Yoshinaga Y."/>
            <person name="Zwiers L.-H."/>
            <person name="Turgeon B."/>
            <person name="Goodwin S."/>
            <person name="Spatafora J."/>
            <person name="Crous P."/>
            <person name="Grigoriev I."/>
        </authorList>
    </citation>
    <scope>NUCLEOTIDE SEQUENCE</scope>
    <source>
        <strain evidence="2">CBS 119687</strain>
    </source>
</reference>
<gene>
    <name evidence="2" type="ORF">P153DRAFT_356469</name>
</gene>